<proteinExistence type="predicted"/>
<dbReference type="EMBL" id="JAMKOV010000178">
    <property type="protein sequence ID" value="KAI8033153.1"/>
    <property type="molecule type" value="Genomic_DNA"/>
</dbReference>
<reference evidence="1" key="1">
    <citation type="journal article" date="2023" name="Genome Biol. Evol.">
        <title>Long-read-based Genome Assembly of Drosophila gunungcola Reveals Fewer Chemosensory Genes in Flower-breeding Species.</title>
        <authorList>
            <person name="Negi A."/>
            <person name="Liao B.Y."/>
            <person name="Yeh S.D."/>
        </authorList>
    </citation>
    <scope>NUCLEOTIDE SEQUENCE</scope>
    <source>
        <strain evidence="1">Sukarami</strain>
    </source>
</reference>
<gene>
    <name evidence="1" type="ORF">M5D96_014096</name>
</gene>
<keyword evidence="2" id="KW-1185">Reference proteome</keyword>
<protein>
    <submittedName>
        <fullName evidence="1">Uncharacterized protein</fullName>
    </submittedName>
</protein>
<evidence type="ECO:0000313" key="2">
    <source>
        <dbReference type="Proteomes" id="UP001059596"/>
    </source>
</evidence>
<evidence type="ECO:0000313" key="1">
    <source>
        <dbReference type="EMBL" id="KAI8033153.1"/>
    </source>
</evidence>
<sequence length="203" mass="23819">MLKKIFWLIRLLYFDVLATNLYVFTSRNYSYGNGRIIITLESLHHEWFTTKVTLNGIILVDYFQTNTSEHQEALLWYKTSNLEKTLAFFGVNADVKIPYKNCYFHASRVNFFSNGFFSIVAMITSDGFYGNEIQAMTYTFVKSTLHLSCEPKFYIPRCHDSNRPLHYETSKVVVLRAVFLNHCPMDNFIQYYWTLHDSTESGS</sequence>
<comment type="caution">
    <text evidence="1">The sequence shown here is derived from an EMBL/GenBank/DDBJ whole genome shotgun (WGS) entry which is preliminary data.</text>
</comment>
<organism evidence="1 2">
    <name type="scientific">Drosophila gunungcola</name>
    <name type="common">fruit fly</name>
    <dbReference type="NCBI Taxonomy" id="103775"/>
    <lineage>
        <taxon>Eukaryota</taxon>
        <taxon>Metazoa</taxon>
        <taxon>Ecdysozoa</taxon>
        <taxon>Arthropoda</taxon>
        <taxon>Hexapoda</taxon>
        <taxon>Insecta</taxon>
        <taxon>Pterygota</taxon>
        <taxon>Neoptera</taxon>
        <taxon>Endopterygota</taxon>
        <taxon>Diptera</taxon>
        <taxon>Brachycera</taxon>
        <taxon>Muscomorpha</taxon>
        <taxon>Ephydroidea</taxon>
        <taxon>Drosophilidae</taxon>
        <taxon>Drosophila</taxon>
        <taxon>Sophophora</taxon>
    </lineage>
</organism>
<name>A0A9P9YA33_9MUSC</name>
<accession>A0A9P9YA33</accession>
<dbReference type="Proteomes" id="UP001059596">
    <property type="component" value="Unassembled WGS sequence"/>
</dbReference>
<dbReference type="AlphaFoldDB" id="A0A9P9YA33"/>